<evidence type="ECO:0000256" key="2">
    <source>
        <dbReference type="ARBA" id="ARBA00022695"/>
    </source>
</evidence>
<gene>
    <name evidence="5" type="primary">fbiD</name>
    <name evidence="6" type="ORF">EV191_106215</name>
</gene>
<dbReference type="Proteomes" id="UP000294911">
    <property type="component" value="Unassembled WGS sequence"/>
</dbReference>
<dbReference type="Gene3D" id="3.90.550.10">
    <property type="entry name" value="Spore Coat Polysaccharide Biosynthesis Protein SpsA, Chain A"/>
    <property type="match status" value="1"/>
</dbReference>
<dbReference type="SUPFAM" id="SSF53448">
    <property type="entry name" value="Nucleotide-diphospho-sugar transferases"/>
    <property type="match status" value="1"/>
</dbReference>
<organism evidence="6 7">
    <name type="scientific">Tamaricihabitans halophyticus</name>
    <dbReference type="NCBI Taxonomy" id="1262583"/>
    <lineage>
        <taxon>Bacteria</taxon>
        <taxon>Bacillati</taxon>
        <taxon>Actinomycetota</taxon>
        <taxon>Actinomycetes</taxon>
        <taxon>Pseudonocardiales</taxon>
        <taxon>Pseudonocardiaceae</taxon>
        <taxon>Tamaricihabitans</taxon>
    </lineage>
</organism>
<accession>A0A4R2QY55</accession>
<keyword evidence="1 5" id="KW-0808">Transferase</keyword>
<dbReference type="EMBL" id="SLXQ01000006">
    <property type="protein sequence ID" value="TCP52051.1"/>
    <property type="molecule type" value="Genomic_DNA"/>
</dbReference>
<dbReference type="RefSeq" id="WP_243658989.1">
    <property type="nucleotide sequence ID" value="NZ_SLXQ01000006.1"/>
</dbReference>
<dbReference type="PANTHER" id="PTHR40392:SF1">
    <property type="entry name" value="2-PHOSPHO-L-LACTATE GUANYLYLTRANSFERASE"/>
    <property type="match status" value="1"/>
</dbReference>
<dbReference type="InterPro" id="IPR002835">
    <property type="entry name" value="CofC"/>
</dbReference>
<proteinExistence type="inferred from homology"/>
<comment type="similarity">
    <text evidence="5">Belongs to the CofC family.</text>
</comment>
<comment type="pathway">
    <text evidence="5">Cofactor biosynthesis; coenzyme F420 biosynthesis.</text>
</comment>
<keyword evidence="7" id="KW-1185">Reference proteome</keyword>
<dbReference type="AlphaFoldDB" id="A0A4R2QY55"/>
<comment type="catalytic activity">
    <reaction evidence="5">
        <text>phosphoenolpyruvate + GTP + H(+) = enolpyruvoyl-2-diphospho-5'-guanosine + diphosphate</text>
        <dbReference type="Rhea" id="RHEA:30519"/>
        <dbReference type="ChEBI" id="CHEBI:15378"/>
        <dbReference type="ChEBI" id="CHEBI:33019"/>
        <dbReference type="ChEBI" id="CHEBI:37565"/>
        <dbReference type="ChEBI" id="CHEBI:58702"/>
        <dbReference type="ChEBI" id="CHEBI:143701"/>
        <dbReference type="EC" id="2.7.7.105"/>
    </reaction>
</comment>
<comment type="caution">
    <text evidence="6">The sequence shown here is derived from an EMBL/GenBank/DDBJ whole genome shotgun (WGS) entry which is preliminary data.</text>
</comment>
<feature type="binding site" evidence="5">
    <location>
        <position position="161"/>
    </location>
    <ligand>
        <name>phosphoenolpyruvate</name>
        <dbReference type="ChEBI" id="CHEBI:58702"/>
    </ligand>
</feature>
<dbReference type="InterPro" id="IPR029044">
    <property type="entry name" value="Nucleotide-diphossugar_trans"/>
</dbReference>
<keyword evidence="3 5" id="KW-0547">Nucleotide-binding</keyword>
<dbReference type="GO" id="GO:0052645">
    <property type="term" value="P:F420-0 metabolic process"/>
    <property type="evidence" value="ECO:0007669"/>
    <property type="project" value="UniProtKB-UniRule"/>
</dbReference>
<dbReference type="UniPathway" id="UPA00071"/>
<reference evidence="6 7" key="1">
    <citation type="submission" date="2019-03" db="EMBL/GenBank/DDBJ databases">
        <title>Genomic Encyclopedia of Type Strains, Phase IV (KMG-IV): sequencing the most valuable type-strain genomes for metagenomic binning, comparative biology and taxonomic classification.</title>
        <authorList>
            <person name="Goeker M."/>
        </authorList>
    </citation>
    <scope>NUCLEOTIDE SEQUENCE [LARGE SCALE GENOMIC DNA]</scope>
    <source>
        <strain evidence="6 7">DSM 45765</strain>
    </source>
</reference>
<dbReference type="NCBIfam" id="TIGR03552">
    <property type="entry name" value="F420_cofC"/>
    <property type="match status" value="1"/>
</dbReference>
<name>A0A4R2QY55_9PSEU</name>
<dbReference type="EC" id="2.7.7.105" evidence="5"/>
<comment type="function">
    <text evidence="5">Guanylyltransferase that catalyzes the activation of phosphoenolpyruvate (PEP) as enolpyruvoyl-2-diphospho-5'-guanosine, via the condensation of PEP with GTP. It is involved in the biosynthesis of coenzyme F420, a hydride carrier cofactor.</text>
</comment>
<dbReference type="HAMAP" id="MF_02114">
    <property type="entry name" value="CofC"/>
    <property type="match status" value="1"/>
</dbReference>
<keyword evidence="2 5" id="KW-0548">Nucleotidyltransferase</keyword>
<feature type="binding site" evidence="5">
    <location>
        <position position="145"/>
    </location>
    <ligand>
        <name>phosphoenolpyruvate</name>
        <dbReference type="ChEBI" id="CHEBI:58702"/>
    </ligand>
</feature>
<dbReference type="Pfam" id="PF01983">
    <property type="entry name" value="CofC"/>
    <property type="match status" value="1"/>
</dbReference>
<dbReference type="GO" id="GO:0043814">
    <property type="term" value="F:phospholactate guanylyltransferase activity"/>
    <property type="evidence" value="ECO:0007669"/>
    <property type="project" value="InterPro"/>
</dbReference>
<feature type="binding site" evidence="5">
    <location>
        <position position="164"/>
    </location>
    <ligand>
        <name>phosphoenolpyruvate</name>
        <dbReference type="ChEBI" id="CHEBI:58702"/>
    </ligand>
</feature>
<evidence type="ECO:0000256" key="4">
    <source>
        <dbReference type="ARBA" id="ARBA00023134"/>
    </source>
</evidence>
<evidence type="ECO:0000256" key="5">
    <source>
        <dbReference type="HAMAP-Rule" id="MF_02114"/>
    </source>
</evidence>
<dbReference type="PANTHER" id="PTHR40392">
    <property type="entry name" value="2-PHOSPHO-L-LACTATE GUANYLYLTRANSFERASE"/>
    <property type="match status" value="1"/>
</dbReference>
<evidence type="ECO:0000313" key="6">
    <source>
        <dbReference type="EMBL" id="TCP52051.1"/>
    </source>
</evidence>
<sequence>MTVVVDLVVPVKSLRSAKTRLRGVAGRADGVHTELVLAMVLDTVLAARATARVGRVLVVTPDSRVNSTLRERGFAVCGEGPVSELNAAYRYGAAQLAATQPAGPARAIGALQADLPALRPADLDTALATAAEHRVYCPDRQKTGTTLLVSAVGEALDPRFGPDSAHAHHVSGARQLTAPVPTLRCDVDTAEDLAMAAELGLGPHTSALLDTLTYAG</sequence>
<keyword evidence="4 5" id="KW-0342">GTP-binding</keyword>
<evidence type="ECO:0000256" key="1">
    <source>
        <dbReference type="ARBA" id="ARBA00022679"/>
    </source>
</evidence>
<protein>
    <recommendedName>
        <fullName evidence="5">Phosphoenolpyruvate guanylyltransferase</fullName>
        <shortName evidence="5">PEP guanylyltransferase</shortName>
        <ecNumber evidence="5">2.7.7.105</ecNumber>
    </recommendedName>
</protein>
<dbReference type="GO" id="GO:0005525">
    <property type="term" value="F:GTP binding"/>
    <property type="evidence" value="ECO:0007669"/>
    <property type="project" value="UniProtKB-KW"/>
</dbReference>
<evidence type="ECO:0000313" key="7">
    <source>
        <dbReference type="Proteomes" id="UP000294911"/>
    </source>
</evidence>
<evidence type="ECO:0000256" key="3">
    <source>
        <dbReference type="ARBA" id="ARBA00022741"/>
    </source>
</evidence>